<protein>
    <submittedName>
        <fullName evidence="2">Uncharacterized protein</fullName>
    </submittedName>
</protein>
<feature type="compositionally biased region" description="Acidic residues" evidence="1">
    <location>
        <begin position="39"/>
        <end position="49"/>
    </location>
</feature>
<evidence type="ECO:0000313" key="3">
    <source>
        <dbReference type="Proteomes" id="UP001162060"/>
    </source>
</evidence>
<reference evidence="2" key="1">
    <citation type="submission" date="2024-01" db="EMBL/GenBank/DDBJ databases">
        <authorList>
            <person name="Webb A."/>
        </authorList>
    </citation>
    <scope>NUCLEOTIDE SEQUENCE</scope>
    <source>
        <strain evidence="2">Pm1</strain>
    </source>
</reference>
<gene>
    <name evidence="2" type="ORF">PM001_LOCUS8554</name>
</gene>
<feature type="compositionally biased region" description="Low complexity" evidence="1">
    <location>
        <begin position="967"/>
        <end position="983"/>
    </location>
</feature>
<feature type="region of interest" description="Disordered" evidence="1">
    <location>
        <begin position="951"/>
        <end position="1014"/>
    </location>
</feature>
<name>A0AAV1TLT6_9STRA</name>
<comment type="caution">
    <text evidence="2">The sequence shown here is derived from an EMBL/GenBank/DDBJ whole genome shotgun (WGS) entry which is preliminary data.</text>
</comment>
<proteinExistence type="predicted"/>
<dbReference type="Proteomes" id="UP001162060">
    <property type="component" value="Unassembled WGS sequence"/>
</dbReference>
<dbReference type="EMBL" id="CAKLBY020000068">
    <property type="protein sequence ID" value="CAK7923404.1"/>
    <property type="molecule type" value="Genomic_DNA"/>
</dbReference>
<feature type="region of interest" description="Disordered" evidence="1">
    <location>
        <begin position="18"/>
        <end position="49"/>
    </location>
</feature>
<accession>A0AAV1TLT6</accession>
<evidence type="ECO:0000256" key="1">
    <source>
        <dbReference type="SAM" id="MobiDB-lite"/>
    </source>
</evidence>
<dbReference type="AlphaFoldDB" id="A0AAV1TLT6"/>
<evidence type="ECO:0000313" key="2">
    <source>
        <dbReference type="EMBL" id="CAK7923404.1"/>
    </source>
</evidence>
<feature type="compositionally biased region" description="Acidic residues" evidence="1">
    <location>
        <begin position="988"/>
        <end position="1000"/>
    </location>
</feature>
<organism evidence="2 3">
    <name type="scientific">Peronospora matthiolae</name>
    <dbReference type="NCBI Taxonomy" id="2874970"/>
    <lineage>
        <taxon>Eukaryota</taxon>
        <taxon>Sar</taxon>
        <taxon>Stramenopiles</taxon>
        <taxon>Oomycota</taxon>
        <taxon>Peronosporomycetes</taxon>
        <taxon>Peronosporales</taxon>
        <taxon>Peronosporaceae</taxon>
        <taxon>Peronospora</taxon>
    </lineage>
</organism>
<sequence>MEATTSDIDVIAHVKRTDRYTNANEDSDVSDGGEREALSEFDEGSEEDDKEIVATEVGLRTKRVDGEAGSGFFNGCTECASSIDKNTHNTVEQNVDTTHLLVRSTLPSNKSFDRQVKALITSSESYIYFNQWKYKLNDRSTVTRLRLAFEQLLPRLLGARDYAGAAKVLGVIYHRFVVTPSLCIEASLEILRRRPDYRSDLLSFYEAAAEVQHVDKMSILKEKWLFHVVHGEFYEAYHMYRDNIEPIEESTEDARLLANFGILCYWLIFIESEQLRERFVRERTDCDEEDDDHLDAEDDMDCGASESVESVIESNYCFKTPIGVHVLYQHACNALRRAMALSPKSAMFVEYYVQLLVLVGDIQPACDYLEAFFHMNPDDPHGPRMLAQFLECYYPDSIDAQVAAFTRWMKNDPSCSYPLEKVLEFSSAGAVPSVALTRVLVGALDTCGSDLYVEQSPDIALMLWRNLAELLAAMDEDVFLMDQVEEGATDPLSRQTVADVGVQRAWWKRAYFARPSTIHEAASVAKRDSIFMEVSIYRAVVSDHLFPGQLSMSEALRSVMTSPNMVSCQDHVRLFKSFYPSVPNVTSRKVAHTPFSDMPFMHVTDGVKERALPVYKGSSTTVRVIDRESIVEREAATEQAKVMVTRTGKVKEVDQQFVEELYETLESEVGFLGSSNQRSRRKRKADAAFATPAVIPCFVRMVEEEVYNNPKATAHHIYTTIYQKLRHSDMLVPTSKVVARCVDFFRHRLKKNVEAYGGSGLMMRYEESIATFLHRHRTKGIFEVTADLAKAAVEEMKRVLPCPNPHFPDEHLVEETMRKKAAMFVRQRRLRLINLKRMLKPVLQKIVYIDDKVFVDAVHSVCVRNGLIGVITRVDIAQTVQSILPMHYYRLLQRMPARFTRKLTSPKFRNNCNTLGAILQKLKSGGCARTAKEVQVLLWVERYEALYGPIDENEEESAEECKKDTCSSDSSSNSESGGDSDGSVGLLAEDDGNDVDSSDSLDEHSNDGSDSSGG</sequence>